<evidence type="ECO:0000256" key="2">
    <source>
        <dbReference type="PIRSR" id="PIRSR000137-2"/>
    </source>
</evidence>
<dbReference type="PROSITE" id="PS00624">
    <property type="entry name" value="GMC_OXRED_2"/>
    <property type="match status" value="1"/>
</dbReference>
<dbReference type="Gene3D" id="3.30.560.10">
    <property type="entry name" value="Glucose Oxidase, domain 3"/>
    <property type="match status" value="1"/>
</dbReference>
<feature type="binding site" evidence="2">
    <location>
        <position position="146"/>
    </location>
    <ligand>
        <name>FAD</name>
        <dbReference type="ChEBI" id="CHEBI:57692"/>
    </ligand>
</feature>
<dbReference type="PANTHER" id="PTHR11552:SF217">
    <property type="entry name" value="GLUCOSE DEHYDROGENASE [FAD, QUINONE]"/>
    <property type="match status" value="1"/>
</dbReference>
<dbReference type="Pfam" id="PF05199">
    <property type="entry name" value="GMC_oxred_C"/>
    <property type="match status" value="1"/>
</dbReference>
<evidence type="ECO:0000256" key="3">
    <source>
        <dbReference type="RuleBase" id="RU003968"/>
    </source>
</evidence>
<comment type="caution">
    <text evidence="6">The sequence shown here is derived from an EMBL/GenBank/DDBJ whole genome shotgun (WGS) entry which is preliminary data.</text>
</comment>
<evidence type="ECO:0000256" key="1">
    <source>
        <dbReference type="ARBA" id="ARBA00010790"/>
    </source>
</evidence>
<keyword evidence="2 3" id="KW-0274">FAD</keyword>
<proteinExistence type="inferred from homology"/>
<dbReference type="AlphaFoldDB" id="A0ABD1ETF7"/>
<feature type="domain" description="Glucose-methanol-choline oxidoreductase N-terminal" evidence="4">
    <location>
        <begin position="140"/>
        <end position="163"/>
    </location>
</feature>
<dbReference type="SUPFAM" id="SSF51905">
    <property type="entry name" value="FAD/NAD(P)-binding domain"/>
    <property type="match status" value="1"/>
</dbReference>
<organism evidence="6 7">
    <name type="scientific">Hypothenemus hampei</name>
    <name type="common">Coffee berry borer</name>
    <dbReference type="NCBI Taxonomy" id="57062"/>
    <lineage>
        <taxon>Eukaryota</taxon>
        <taxon>Metazoa</taxon>
        <taxon>Ecdysozoa</taxon>
        <taxon>Arthropoda</taxon>
        <taxon>Hexapoda</taxon>
        <taxon>Insecta</taxon>
        <taxon>Pterygota</taxon>
        <taxon>Neoptera</taxon>
        <taxon>Endopterygota</taxon>
        <taxon>Coleoptera</taxon>
        <taxon>Polyphaga</taxon>
        <taxon>Cucujiformia</taxon>
        <taxon>Curculionidae</taxon>
        <taxon>Scolytinae</taxon>
        <taxon>Hypothenemus</taxon>
    </lineage>
</organism>
<keyword evidence="3" id="KW-0285">Flavoprotein</keyword>
<evidence type="ECO:0000259" key="5">
    <source>
        <dbReference type="PROSITE" id="PS00624"/>
    </source>
</evidence>
<comment type="cofactor">
    <cofactor evidence="2">
        <name>FAD</name>
        <dbReference type="ChEBI" id="CHEBI:57692"/>
    </cofactor>
</comment>
<dbReference type="PROSITE" id="PS00623">
    <property type="entry name" value="GMC_OXRED_1"/>
    <property type="match status" value="1"/>
</dbReference>
<dbReference type="PIRSF" id="PIRSF000137">
    <property type="entry name" value="Alcohol_oxidase"/>
    <property type="match status" value="1"/>
</dbReference>
<name>A0ABD1ETF7_HYPHA</name>
<evidence type="ECO:0000259" key="4">
    <source>
        <dbReference type="PROSITE" id="PS00623"/>
    </source>
</evidence>
<dbReference type="PANTHER" id="PTHR11552">
    <property type="entry name" value="GLUCOSE-METHANOL-CHOLINE GMC OXIDOREDUCTASE"/>
    <property type="match status" value="1"/>
</dbReference>
<dbReference type="EMBL" id="JBDJPC010000005">
    <property type="protein sequence ID" value="KAL1502063.1"/>
    <property type="molecule type" value="Genomic_DNA"/>
</dbReference>
<comment type="similarity">
    <text evidence="1 3">Belongs to the GMC oxidoreductase family.</text>
</comment>
<dbReference type="Gene3D" id="3.50.50.60">
    <property type="entry name" value="FAD/NAD(P)-binding domain"/>
    <property type="match status" value="1"/>
</dbReference>
<dbReference type="SUPFAM" id="SSF54373">
    <property type="entry name" value="FAD-linked reductases, C-terminal domain"/>
    <property type="match status" value="1"/>
</dbReference>
<keyword evidence="7" id="KW-1185">Reference proteome</keyword>
<feature type="domain" description="Glucose-methanol-choline oxidoreductase N-terminal" evidence="5">
    <location>
        <begin position="320"/>
        <end position="334"/>
    </location>
</feature>
<dbReference type="Proteomes" id="UP001566132">
    <property type="component" value="Unassembled WGS sequence"/>
</dbReference>
<feature type="binding site" evidence="2">
    <location>
        <begin position="585"/>
        <end position="586"/>
    </location>
    <ligand>
        <name>FAD</name>
        <dbReference type="ChEBI" id="CHEBI:57692"/>
    </ligand>
</feature>
<gene>
    <name evidence="6" type="ORF">ABEB36_007264</name>
</gene>
<accession>A0ABD1ETF7</accession>
<sequence>MSGCNANLEIYDSSIAGTSCPNIGCSLLYFMSLVQLLLRDTCQISDANNRITPKTNPDPDYDFVIIGSGTAGSTVAGRLAEIGHWKILLLEAGNDEPAGTQVPSFSFSYQGSSIDWQFKTEPEPVGCQGFDEKRCSWPRGKVLGGTSVINGMMFMRGTQKDYQRWVDIGNDEWSFEKILDDFKSYENAQDVDPEDAFLRGQGGPVTIEKYPDQPPFAWDILKAGKEIGYNVSNDLNGKMFNGFAVAQMNSRNGVRLSLAKAFVRPQKNNPNFHVMLNSTATKILVQTDASGIKRAYGVEFMYNGHIYQVNVIKEVIVSAGAVQTPQILLLSGIGDKNQLQSVGIQQIHDLPAVGRGLKNHVSFELGTTLNQKKANLLNSEAVSEYIRHQKGPMSSTGLAQVTARIHSKYSTVDDPDIQFYFYGFCAKCPNSENATDELEKVYIYPTYLHSKSRGYIGLHSKDPFTPPKIVANYLTQKSDLEGLRAGVRIAQKLISSTIFQEKYGMKLDRVPYGNCGKLYKWDSDEFWNCALKFKTGHENHQGSSCRMGPRNFSEFCVNQKLQLYGIENIRLIDASVFPDLPSANPQATIIMVAERGSRFIKEYYLNKVRRK</sequence>
<dbReference type="InterPro" id="IPR012132">
    <property type="entry name" value="GMC_OxRdtase"/>
</dbReference>
<evidence type="ECO:0000313" key="7">
    <source>
        <dbReference type="Proteomes" id="UP001566132"/>
    </source>
</evidence>
<feature type="binding site" evidence="2">
    <location>
        <position position="142"/>
    </location>
    <ligand>
        <name>FAD</name>
        <dbReference type="ChEBI" id="CHEBI:57692"/>
    </ligand>
</feature>
<dbReference type="Pfam" id="PF00732">
    <property type="entry name" value="GMC_oxred_N"/>
    <property type="match status" value="1"/>
</dbReference>
<protein>
    <recommendedName>
        <fullName evidence="4 5">Glucose-methanol-choline oxidoreductase N-terminal domain-containing protein</fullName>
    </recommendedName>
</protein>
<evidence type="ECO:0000313" key="6">
    <source>
        <dbReference type="EMBL" id="KAL1502063.1"/>
    </source>
</evidence>
<reference evidence="6 7" key="1">
    <citation type="submission" date="2024-05" db="EMBL/GenBank/DDBJ databases">
        <title>Genetic variation in Jamaican populations of the coffee berry borer (Hypothenemus hampei).</title>
        <authorList>
            <person name="Errbii M."/>
            <person name="Myrie A."/>
        </authorList>
    </citation>
    <scope>NUCLEOTIDE SEQUENCE [LARGE SCALE GENOMIC DNA]</scope>
    <source>
        <strain evidence="6">JA-Hopewell-2020-01-JO</strain>
        <tissue evidence="6">Whole body</tissue>
    </source>
</reference>
<dbReference type="InterPro" id="IPR000172">
    <property type="entry name" value="GMC_OxRdtase_N"/>
</dbReference>
<dbReference type="InterPro" id="IPR007867">
    <property type="entry name" value="GMC_OxRtase_C"/>
</dbReference>
<dbReference type="InterPro" id="IPR036188">
    <property type="entry name" value="FAD/NAD-bd_sf"/>
</dbReference>